<reference evidence="1 2" key="1">
    <citation type="submission" date="2015-12" db="EMBL/GenBank/DDBJ databases">
        <authorList>
            <person name="Shamseldin A."/>
            <person name="Moawad H."/>
            <person name="Abd El-Rahim W.M."/>
            <person name="Sadowsky M.J."/>
        </authorList>
    </citation>
    <scope>NUCLEOTIDE SEQUENCE [LARGE SCALE GENOMIC DNA]</scope>
    <source>
        <strain evidence="1 2">WF1</strain>
    </source>
</reference>
<comment type="caution">
    <text evidence="1">The sequence shown here is derived from an EMBL/GenBank/DDBJ whole genome shotgun (WGS) entry which is preliminary data.</text>
</comment>
<gene>
    <name evidence="1" type="ORF">AU255_14035</name>
</gene>
<dbReference type="Proteomes" id="UP000191980">
    <property type="component" value="Unassembled WGS sequence"/>
</dbReference>
<sequence length="76" mass="8748">MNHVRLVFNDTPETIAIPKALQHRRTEVIILSLDDEIIDKPAKRHLLDLIGQAKGCYKNAAEIDSLIRAERDKWDD</sequence>
<accession>A0A1V8M3R9</accession>
<dbReference type="EMBL" id="LPUF01000002">
    <property type="protein sequence ID" value="OQK16215.1"/>
    <property type="molecule type" value="Genomic_DNA"/>
</dbReference>
<keyword evidence="2" id="KW-1185">Reference proteome</keyword>
<dbReference type="STRING" id="1420851.AU255_14035"/>
<proteinExistence type="predicted"/>
<evidence type="ECO:0000313" key="2">
    <source>
        <dbReference type="Proteomes" id="UP000191980"/>
    </source>
</evidence>
<dbReference type="RefSeq" id="WP_080523591.1">
    <property type="nucleotide sequence ID" value="NZ_LPUF01000002.1"/>
</dbReference>
<organism evidence="1 2">
    <name type="scientific">Methyloprofundus sedimenti</name>
    <dbReference type="NCBI Taxonomy" id="1420851"/>
    <lineage>
        <taxon>Bacteria</taxon>
        <taxon>Pseudomonadati</taxon>
        <taxon>Pseudomonadota</taxon>
        <taxon>Gammaproteobacteria</taxon>
        <taxon>Methylococcales</taxon>
        <taxon>Methylococcaceae</taxon>
        <taxon>Methyloprofundus</taxon>
    </lineage>
</organism>
<protein>
    <submittedName>
        <fullName evidence="1">Uncharacterized protein</fullName>
    </submittedName>
</protein>
<dbReference type="OrthoDB" id="5572510at2"/>
<name>A0A1V8M3R9_9GAMM</name>
<evidence type="ECO:0000313" key="1">
    <source>
        <dbReference type="EMBL" id="OQK16215.1"/>
    </source>
</evidence>
<dbReference type="AlphaFoldDB" id="A0A1V8M3R9"/>